<dbReference type="Pfam" id="PF06962">
    <property type="entry name" value="rRNA_methylase"/>
    <property type="match status" value="1"/>
</dbReference>
<organism evidence="1 2">
    <name type="scientific">Lactuca sativa</name>
    <name type="common">Garden lettuce</name>
    <dbReference type="NCBI Taxonomy" id="4236"/>
    <lineage>
        <taxon>Eukaryota</taxon>
        <taxon>Viridiplantae</taxon>
        <taxon>Streptophyta</taxon>
        <taxon>Embryophyta</taxon>
        <taxon>Tracheophyta</taxon>
        <taxon>Spermatophyta</taxon>
        <taxon>Magnoliopsida</taxon>
        <taxon>eudicotyledons</taxon>
        <taxon>Gunneridae</taxon>
        <taxon>Pentapetalae</taxon>
        <taxon>asterids</taxon>
        <taxon>campanulids</taxon>
        <taxon>Asterales</taxon>
        <taxon>Asteraceae</taxon>
        <taxon>Cichorioideae</taxon>
        <taxon>Cichorieae</taxon>
        <taxon>Lactucinae</taxon>
        <taxon>Lactuca</taxon>
    </lineage>
</organism>
<dbReference type="InterPro" id="IPR029063">
    <property type="entry name" value="SAM-dependent_MTases_sf"/>
</dbReference>
<gene>
    <name evidence="1" type="ORF">LSAT_V11C700371570</name>
</gene>
<dbReference type="PANTHER" id="PTHR35276">
    <property type="entry name" value="S-ADENOSYL-L-METHIONINE-DEPENDENT METHYLTRANSFERASES SUPERFAMILY PROTEIN"/>
    <property type="match status" value="1"/>
</dbReference>
<accession>A0A9R1UYA7</accession>
<dbReference type="PANTHER" id="PTHR35276:SF1">
    <property type="entry name" value="TRNA (MNM(5)S(2)U34)-METHYLTRANSFERASE, CHLOROPLASTIC"/>
    <property type="match status" value="1"/>
</dbReference>
<keyword evidence="2" id="KW-1185">Reference proteome</keyword>
<evidence type="ECO:0000313" key="2">
    <source>
        <dbReference type="Proteomes" id="UP000235145"/>
    </source>
</evidence>
<dbReference type="InterPro" id="IPR010719">
    <property type="entry name" value="MnmM_MeTrfase"/>
</dbReference>
<dbReference type="Proteomes" id="UP000235145">
    <property type="component" value="Unassembled WGS sequence"/>
</dbReference>
<dbReference type="Gene3D" id="3.40.50.150">
    <property type="entry name" value="Vaccinia Virus protein VP39"/>
    <property type="match status" value="1"/>
</dbReference>
<protein>
    <recommendedName>
        <fullName evidence="3">rRNA methylase YtqB</fullName>
    </recommendedName>
</protein>
<sequence length="277" mass="30664">MNNCFLLIKQMLGCYPVLGMFNHKFIAGWRKSLSISILSSNSSNNHNLAFYSKSIKPKILLTTTSELNRDSPLIGLECVMMDYIFGKKKATQVAHSVWEHVVKKGDAVVDATCGNGYDTLAMVNMVADKSRVGRVYAMDIQETAIKNTMSLLDRSLHPNEKEMVQLYATCHSEMEQVVPRSATVRVVAFNLGYLPGGDKTMITKPETTLLGMEAATRIVVAGGVISMLVYVGHPGGMEEYEMVEAFASGLPVDTWICCKLQMLNRPLAPILFLLCKR</sequence>
<evidence type="ECO:0000313" key="1">
    <source>
        <dbReference type="EMBL" id="KAJ0195509.1"/>
    </source>
</evidence>
<name>A0A9R1UYA7_LACSA</name>
<dbReference type="SUPFAM" id="SSF53335">
    <property type="entry name" value="S-adenosyl-L-methionine-dependent methyltransferases"/>
    <property type="match status" value="1"/>
</dbReference>
<dbReference type="EMBL" id="NBSK02000007">
    <property type="protein sequence ID" value="KAJ0195509.1"/>
    <property type="molecule type" value="Genomic_DNA"/>
</dbReference>
<reference evidence="1 2" key="1">
    <citation type="journal article" date="2017" name="Nat. Commun.">
        <title>Genome assembly with in vitro proximity ligation data and whole-genome triplication in lettuce.</title>
        <authorList>
            <person name="Reyes-Chin-Wo S."/>
            <person name="Wang Z."/>
            <person name="Yang X."/>
            <person name="Kozik A."/>
            <person name="Arikit S."/>
            <person name="Song C."/>
            <person name="Xia L."/>
            <person name="Froenicke L."/>
            <person name="Lavelle D.O."/>
            <person name="Truco M.J."/>
            <person name="Xia R."/>
            <person name="Zhu S."/>
            <person name="Xu C."/>
            <person name="Xu H."/>
            <person name="Xu X."/>
            <person name="Cox K."/>
            <person name="Korf I."/>
            <person name="Meyers B.C."/>
            <person name="Michelmore R.W."/>
        </authorList>
    </citation>
    <scope>NUCLEOTIDE SEQUENCE [LARGE SCALE GENOMIC DNA]</scope>
    <source>
        <strain evidence="2">cv. Salinas</strain>
        <tissue evidence="1">Seedlings</tissue>
    </source>
</reference>
<comment type="caution">
    <text evidence="1">The sequence shown here is derived from an EMBL/GenBank/DDBJ whole genome shotgun (WGS) entry which is preliminary data.</text>
</comment>
<dbReference type="AlphaFoldDB" id="A0A9R1UYA7"/>
<proteinExistence type="predicted"/>
<evidence type="ECO:0008006" key="3">
    <source>
        <dbReference type="Google" id="ProtNLM"/>
    </source>
</evidence>